<dbReference type="OrthoDB" id="1073160at2"/>
<evidence type="ECO:0000313" key="2">
    <source>
        <dbReference type="Proteomes" id="UP000182257"/>
    </source>
</evidence>
<name>A0A1H4C8Y3_XYLRU</name>
<proteinExistence type="predicted"/>
<evidence type="ECO:0000313" key="1">
    <source>
        <dbReference type="EMBL" id="SEA56818.1"/>
    </source>
</evidence>
<accession>A0A1H4C8Y3</accession>
<protein>
    <submittedName>
        <fullName evidence="1">Uncharacterized protein</fullName>
    </submittedName>
</protein>
<reference evidence="1 2" key="1">
    <citation type="submission" date="2016-10" db="EMBL/GenBank/DDBJ databases">
        <authorList>
            <person name="de Groot N.N."/>
        </authorList>
    </citation>
    <scope>NUCLEOTIDE SEQUENCE [LARGE SCALE GENOMIC DNA]</scope>
    <source>
        <strain evidence="1 2">D31d</strain>
    </source>
</reference>
<dbReference type="EMBL" id="FNRF01000003">
    <property type="protein sequence ID" value="SEA56818.1"/>
    <property type="molecule type" value="Genomic_DNA"/>
</dbReference>
<gene>
    <name evidence="1" type="ORF">SAMN05216462_1834</name>
</gene>
<sequence length="82" mass="10075">MSKSRKRFPAGTCCCCKSQKRGKQISHRKFRRREHVLMHNQHFEKLPRRQYEITCQWDLGGDGKCFWGWAPEEEWFQKEMRK</sequence>
<dbReference type="Proteomes" id="UP000182257">
    <property type="component" value="Unassembled WGS sequence"/>
</dbReference>
<dbReference type="RefSeq" id="WP_074761484.1">
    <property type="nucleotide sequence ID" value="NZ_FNRF01000003.1"/>
</dbReference>
<organism evidence="1 2">
    <name type="scientific">Xylanibacter ruminicola</name>
    <name type="common">Prevotella ruminicola</name>
    <dbReference type="NCBI Taxonomy" id="839"/>
    <lineage>
        <taxon>Bacteria</taxon>
        <taxon>Pseudomonadati</taxon>
        <taxon>Bacteroidota</taxon>
        <taxon>Bacteroidia</taxon>
        <taxon>Bacteroidales</taxon>
        <taxon>Prevotellaceae</taxon>
        <taxon>Xylanibacter</taxon>
    </lineage>
</organism>
<dbReference type="AlphaFoldDB" id="A0A1H4C8Y3"/>